<dbReference type="InterPro" id="IPR020845">
    <property type="entry name" value="AMP-binding_CS"/>
</dbReference>
<protein>
    <submittedName>
        <fullName evidence="7">ATP-dependent acyl-CoA ligase</fullName>
    </submittedName>
</protein>
<dbReference type="AlphaFoldDB" id="A0A4S4BS53"/>
<evidence type="ECO:0000259" key="6">
    <source>
        <dbReference type="Pfam" id="PF13193"/>
    </source>
</evidence>
<dbReference type="GO" id="GO:0004467">
    <property type="term" value="F:long-chain fatty acid-CoA ligase activity"/>
    <property type="evidence" value="ECO:0007669"/>
    <property type="project" value="TreeGrafter"/>
</dbReference>
<keyword evidence="3" id="KW-0547">Nucleotide-binding</keyword>
<dbReference type="Gene3D" id="3.30.300.30">
    <property type="match status" value="1"/>
</dbReference>
<dbReference type="GO" id="GO:0005324">
    <property type="term" value="F:long-chain fatty acid transmembrane transporter activity"/>
    <property type="evidence" value="ECO:0007669"/>
    <property type="project" value="TreeGrafter"/>
</dbReference>
<evidence type="ECO:0000256" key="2">
    <source>
        <dbReference type="ARBA" id="ARBA00022598"/>
    </source>
</evidence>
<proteinExistence type="inferred from homology"/>
<dbReference type="InterPro" id="IPR042099">
    <property type="entry name" value="ANL_N_sf"/>
</dbReference>
<dbReference type="Proteomes" id="UP000310334">
    <property type="component" value="Unassembled WGS sequence"/>
</dbReference>
<dbReference type="RefSeq" id="WP_136356551.1">
    <property type="nucleotide sequence ID" value="NZ_CP046266.1"/>
</dbReference>
<evidence type="ECO:0000256" key="1">
    <source>
        <dbReference type="ARBA" id="ARBA00006432"/>
    </source>
</evidence>
<evidence type="ECO:0000256" key="4">
    <source>
        <dbReference type="ARBA" id="ARBA00022840"/>
    </source>
</evidence>
<dbReference type="PANTHER" id="PTHR43107">
    <property type="entry name" value="LONG-CHAIN FATTY ACID TRANSPORT PROTEIN"/>
    <property type="match status" value="1"/>
</dbReference>
<evidence type="ECO:0000313" key="7">
    <source>
        <dbReference type="EMBL" id="THF77686.1"/>
    </source>
</evidence>
<keyword evidence="8" id="KW-1185">Reference proteome</keyword>
<keyword evidence="4" id="KW-0067">ATP-binding</keyword>
<dbReference type="Gene3D" id="3.40.50.12780">
    <property type="entry name" value="N-terminal domain of ligase-like"/>
    <property type="match status" value="1"/>
</dbReference>
<evidence type="ECO:0000313" key="8">
    <source>
        <dbReference type="Proteomes" id="UP000310334"/>
    </source>
</evidence>
<reference evidence="7 8" key="1">
    <citation type="submission" date="2019-04" db="EMBL/GenBank/DDBJ databases">
        <title>Bacillus sediminilitoris sp. nov., isolated from a tidal flat sediment on the East China Sea.</title>
        <authorList>
            <person name="Wei Y."/>
            <person name="Mao H."/>
            <person name="Fang J."/>
        </authorList>
    </citation>
    <scope>NUCLEOTIDE SEQUENCE [LARGE SCALE GENOMIC DNA]</scope>
    <source>
        <strain evidence="7 8">DSL-17</strain>
    </source>
</reference>
<feature type="domain" description="AMP-binding enzyme C-terminal" evidence="6">
    <location>
        <begin position="426"/>
        <end position="499"/>
    </location>
</feature>
<accession>A0A4S4BS53</accession>
<dbReference type="PROSITE" id="PS00455">
    <property type="entry name" value="AMP_BINDING"/>
    <property type="match status" value="1"/>
</dbReference>
<dbReference type="InterPro" id="IPR045851">
    <property type="entry name" value="AMP-bd_C_sf"/>
</dbReference>
<dbReference type="Pfam" id="PF00501">
    <property type="entry name" value="AMP-binding"/>
    <property type="match status" value="1"/>
</dbReference>
<feature type="domain" description="AMP-dependent synthetase/ligase" evidence="5">
    <location>
        <begin position="19"/>
        <end position="376"/>
    </location>
</feature>
<evidence type="ECO:0000256" key="3">
    <source>
        <dbReference type="ARBA" id="ARBA00022741"/>
    </source>
</evidence>
<dbReference type="GO" id="GO:0005886">
    <property type="term" value="C:plasma membrane"/>
    <property type="evidence" value="ECO:0007669"/>
    <property type="project" value="TreeGrafter"/>
</dbReference>
<keyword evidence="2 7" id="KW-0436">Ligase</keyword>
<comment type="similarity">
    <text evidence="1">Belongs to the ATP-dependent AMP-binding enzyme family.</text>
</comment>
<dbReference type="InterPro" id="IPR000873">
    <property type="entry name" value="AMP-dep_synth/lig_dom"/>
</dbReference>
<dbReference type="InterPro" id="IPR025110">
    <property type="entry name" value="AMP-bd_C"/>
</dbReference>
<comment type="caution">
    <text evidence="7">The sequence shown here is derived from an EMBL/GenBank/DDBJ whole genome shotgun (WGS) entry which is preliminary data.</text>
</comment>
<gene>
    <name evidence="7" type="ORF">E6W99_18490</name>
</gene>
<dbReference type="Pfam" id="PF13193">
    <property type="entry name" value="AMP-binding_C"/>
    <property type="match status" value="1"/>
</dbReference>
<dbReference type="PANTHER" id="PTHR43107:SF15">
    <property type="entry name" value="FATTY ACID TRANSPORT PROTEIN 3, ISOFORM A"/>
    <property type="match status" value="1"/>
</dbReference>
<evidence type="ECO:0000259" key="5">
    <source>
        <dbReference type="Pfam" id="PF00501"/>
    </source>
</evidence>
<dbReference type="EMBL" id="SSNT01000014">
    <property type="protein sequence ID" value="THF77686.1"/>
    <property type="molecule type" value="Genomic_DNA"/>
</dbReference>
<sequence length="528" mass="60069">MYSGIETFGEIVKNRALLKPNVCFVKFENDELTYSEYHRGGNKVANIMSSLGLAKSDTCAIMLPNCPEFLVAWLGLARLGVIEVPINSAYKGDLLANILNKAKCKALVISSQWVDRIKELSPELNHLRHVLVVGGKEEVEDGRMTWYSYENLMSHANEAEIDVEIKPSDPSLILFTSGTTGPSKGAILTHRANFSLARTACDLMNYGPDDRLYTVFPLFHVNARYTTILVALLADCDVVMHNRFSASNFWDICRREQITCFNYMGSLLTILMKQPERPDDADNPVRMIQGAPAPLEIYEDFQKRFNVKITEAYGSTEVGLAAVNRADSFRKGSCGKAVPIYEVEIHDDNDEQCPPGITGEIVVRPKEPWVLFSGYYGMPVETVKSWENLWFHTGDSGYMDEDGYFYFVDRRKDVVRRRGENISSYEIERVLNKHPKILESAVIGVPSELSEEEVLAVVNVKDEEVLSPEELLDFCQSRMAHFSVPRYVRFVKELPRTPSQRVEKYKLRKEGVTEDTWDREFTSYKVIR</sequence>
<organism evidence="7 8">
    <name type="scientific">Metabacillus sediminilitoris</name>
    <dbReference type="NCBI Taxonomy" id="2567941"/>
    <lineage>
        <taxon>Bacteria</taxon>
        <taxon>Bacillati</taxon>
        <taxon>Bacillota</taxon>
        <taxon>Bacilli</taxon>
        <taxon>Bacillales</taxon>
        <taxon>Bacillaceae</taxon>
        <taxon>Metabacillus</taxon>
    </lineage>
</organism>
<dbReference type="OrthoDB" id="9778383at2"/>
<dbReference type="GO" id="GO:0005524">
    <property type="term" value="F:ATP binding"/>
    <property type="evidence" value="ECO:0007669"/>
    <property type="project" value="UniProtKB-KW"/>
</dbReference>
<dbReference type="SUPFAM" id="SSF56801">
    <property type="entry name" value="Acetyl-CoA synthetase-like"/>
    <property type="match status" value="1"/>
</dbReference>
<name>A0A4S4BS53_9BACI</name>
<dbReference type="GO" id="GO:0044539">
    <property type="term" value="P:long-chain fatty acid import into cell"/>
    <property type="evidence" value="ECO:0007669"/>
    <property type="project" value="TreeGrafter"/>
</dbReference>